<sequence length="184" mass="20113">MSRQSISSATVVPSILEDNTERLLNKSTDDPSHLEEKYCNTDIVCDNAITEAAENSSAAVISGDLVLKRSLTAKLCGAAIRIILPHTGHEEDEYWNWVLSTKPTLPSEFLKGFKTASKKLSEDSVAETKISTDSLASHHESLSVTTINPRPRPNRGSTWAPTLTKRASAYKLEVSGKQESCLIL</sequence>
<evidence type="ECO:0000313" key="3">
    <source>
        <dbReference type="Proteomes" id="UP001165121"/>
    </source>
</evidence>
<gene>
    <name evidence="2" type="ORF">Pfra01_002257400</name>
</gene>
<feature type="region of interest" description="Disordered" evidence="1">
    <location>
        <begin position="136"/>
        <end position="160"/>
    </location>
</feature>
<reference evidence="2" key="1">
    <citation type="submission" date="2023-04" db="EMBL/GenBank/DDBJ databases">
        <title>Phytophthora fragariaefolia NBRC 109709.</title>
        <authorList>
            <person name="Ichikawa N."/>
            <person name="Sato H."/>
            <person name="Tonouchi N."/>
        </authorList>
    </citation>
    <scope>NUCLEOTIDE SEQUENCE</scope>
    <source>
        <strain evidence="2">NBRC 109709</strain>
    </source>
</reference>
<name>A0A9W7D6J3_9STRA</name>
<dbReference type="Proteomes" id="UP001165121">
    <property type="component" value="Unassembled WGS sequence"/>
</dbReference>
<evidence type="ECO:0000313" key="2">
    <source>
        <dbReference type="EMBL" id="GMF54220.1"/>
    </source>
</evidence>
<dbReference type="EMBL" id="BSXT01003462">
    <property type="protein sequence ID" value="GMF54220.1"/>
    <property type="molecule type" value="Genomic_DNA"/>
</dbReference>
<keyword evidence="3" id="KW-1185">Reference proteome</keyword>
<evidence type="ECO:0000256" key="1">
    <source>
        <dbReference type="SAM" id="MobiDB-lite"/>
    </source>
</evidence>
<organism evidence="2 3">
    <name type="scientific">Phytophthora fragariaefolia</name>
    <dbReference type="NCBI Taxonomy" id="1490495"/>
    <lineage>
        <taxon>Eukaryota</taxon>
        <taxon>Sar</taxon>
        <taxon>Stramenopiles</taxon>
        <taxon>Oomycota</taxon>
        <taxon>Peronosporomycetes</taxon>
        <taxon>Peronosporales</taxon>
        <taxon>Peronosporaceae</taxon>
        <taxon>Phytophthora</taxon>
    </lineage>
</organism>
<dbReference type="OrthoDB" id="199205at2759"/>
<proteinExistence type="predicted"/>
<accession>A0A9W7D6J3</accession>
<dbReference type="AlphaFoldDB" id="A0A9W7D6J3"/>
<comment type="caution">
    <text evidence="2">The sequence shown here is derived from an EMBL/GenBank/DDBJ whole genome shotgun (WGS) entry which is preliminary data.</text>
</comment>
<protein>
    <submittedName>
        <fullName evidence="2">Unnamed protein product</fullName>
    </submittedName>
</protein>